<feature type="domain" description="Type II secretion system protein GspF" evidence="7">
    <location>
        <begin position="155"/>
        <end position="280"/>
    </location>
</feature>
<sequence length="321" mass="35425">MELSHLFSLMVGLGLAMVAAAFVCREQLRHQRFIDAVVRRFSGRIRQSEGGGRSEADSVALRRSEAPPFWIRLFGEGAGAAGLASLSAEMRRVALVLTLTLTSLVMLLTQTFLGLNIFLGAAAGLGFSALAWYLWASMRIRKRMLLIEEAVPEALDMIVRSLRVGLPVVTAIQAVGNELSGPLAEEFAEVSRRISYGQTPISALREMAERCQNQNLRFFAAAVALQSSTGGNLAEVLERLCAIARGRQQLQRKVRSITAEAKWSGRFLSAFPLLATMMLLAINPRYFDEISDKAFFIPMLCVVAGLLVLNMLFMRWLVKIE</sequence>
<comment type="caution">
    <text evidence="8">The sequence shown here is derived from an EMBL/GenBank/DDBJ whole genome shotgun (WGS) entry which is preliminary data.</text>
</comment>
<accession>A0ABS8CH52</accession>
<evidence type="ECO:0000256" key="4">
    <source>
        <dbReference type="ARBA" id="ARBA00022989"/>
    </source>
</evidence>
<dbReference type="InterPro" id="IPR018076">
    <property type="entry name" value="T2SS_GspF_dom"/>
</dbReference>
<gene>
    <name evidence="8" type="ORF">H0485_01720</name>
</gene>
<dbReference type="Gene3D" id="1.20.81.30">
    <property type="entry name" value="Type II secretion system (T2SS), domain F"/>
    <property type="match status" value="1"/>
</dbReference>
<dbReference type="PANTHER" id="PTHR35007:SF1">
    <property type="entry name" value="PILUS ASSEMBLY PROTEIN"/>
    <property type="match status" value="1"/>
</dbReference>
<evidence type="ECO:0000256" key="5">
    <source>
        <dbReference type="ARBA" id="ARBA00023136"/>
    </source>
</evidence>
<feature type="transmembrane region" description="Helical" evidence="6">
    <location>
        <begin position="93"/>
        <end position="111"/>
    </location>
</feature>
<organism evidence="8 9">
    <name type="scientific">Pseudogemmobacter faecipullorum</name>
    <dbReference type="NCBI Taxonomy" id="2755041"/>
    <lineage>
        <taxon>Bacteria</taxon>
        <taxon>Pseudomonadati</taxon>
        <taxon>Pseudomonadota</taxon>
        <taxon>Alphaproteobacteria</taxon>
        <taxon>Rhodobacterales</taxon>
        <taxon>Paracoccaceae</taxon>
        <taxon>Pseudogemmobacter</taxon>
    </lineage>
</organism>
<keyword evidence="2" id="KW-1003">Cell membrane</keyword>
<reference evidence="8 9" key="1">
    <citation type="submission" date="2020-07" db="EMBL/GenBank/DDBJ databases">
        <title>Pseudogemmobacter sp. nov., isolated from poultry manure in Taiwan.</title>
        <authorList>
            <person name="Lin S.-Y."/>
            <person name="Tang Y.-S."/>
            <person name="Young C.-C."/>
        </authorList>
    </citation>
    <scope>NUCLEOTIDE SEQUENCE [LARGE SCALE GENOMIC DNA]</scope>
    <source>
        <strain evidence="8 9">CC-YST710</strain>
    </source>
</reference>
<dbReference type="Proteomes" id="UP001198571">
    <property type="component" value="Unassembled WGS sequence"/>
</dbReference>
<dbReference type="RefSeq" id="WP_226933610.1">
    <property type="nucleotide sequence ID" value="NZ_JACDXX010000001.1"/>
</dbReference>
<feature type="transmembrane region" description="Helical" evidence="6">
    <location>
        <begin position="294"/>
        <end position="318"/>
    </location>
</feature>
<evidence type="ECO:0000259" key="7">
    <source>
        <dbReference type="Pfam" id="PF00482"/>
    </source>
</evidence>
<keyword evidence="5 6" id="KW-0472">Membrane</keyword>
<dbReference type="InterPro" id="IPR042094">
    <property type="entry name" value="T2SS_GspF_sf"/>
</dbReference>
<keyword evidence="3 6" id="KW-0812">Transmembrane</keyword>
<protein>
    <submittedName>
        <fullName evidence="8">Type II secretion system F family protein</fullName>
    </submittedName>
</protein>
<comment type="subcellular location">
    <subcellularLocation>
        <location evidence="1">Cell membrane</location>
        <topology evidence="1">Multi-pass membrane protein</topology>
    </subcellularLocation>
</comment>
<evidence type="ECO:0000256" key="6">
    <source>
        <dbReference type="SAM" id="Phobius"/>
    </source>
</evidence>
<proteinExistence type="predicted"/>
<dbReference type="PANTHER" id="PTHR35007">
    <property type="entry name" value="INTEGRAL MEMBRANE PROTEIN-RELATED"/>
    <property type="match status" value="1"/>
</dbReference>
<name>A0ABS8CH52_9RHOB</name>
<dbReference type="Pfam" id="PF00482">
    <property type="entry name" value="T2SSF"/>
    <property type="match status" value="1"/>
</dbReference>
<keyword evidence="4 6" id="KW-1133">Transmembrane helix</keyword>
<evidence type="ECO:0000256" key="1">
    <source>
        <dbReference type="ARBA" id="ARBA00004651"/>
    </source>
</evidence>
<dbReference type="EMBL" id="JACDXX010000001">
    <property type="protein sequence ID" value="MCB5408726.1"/>
    <property type="molecule type" value="Genomic_DNA"/>
</dbReference>
<feature type="transmembrane region" description="Helical" evidence="6">
    <location>
        <begin position="6"/>
        <end position="24"/>
    </location>
</feature>
<evidence type="ECO:0000256" key="2">
    <source>
        <dbReference type="ARBA" id="ARBA00022475"/>
    </source>
</evidence>
<evidence type="ECO:0000313" key="9">
    <source>
        <dbReference type="Proteomes" id="UP001198571"/>
    </source>
</evidence>
<feature type="transmembrane region" description="Helical" evidence="6">
    <location>
        <begin position="263"/>
        <end position="282"/>
    </location>
</feature>
<evidence type="ECO:0000256" key="3">
    <source>
        <dbReference type="ARBA" id="ARBA00022692"/>
    </source>
</evidence>
<keyword evidence="9" id="KW-1185">Reference proteome</keyword>
<feature type="transmembrane region" description="Helical" evidence="6">
    <location>
        <begin position="117"/>
        <end position="135"/>
    </location>
</feature>
<evidence type="ECO:0000313" key="8">
    <source>
        <dbReference type="EMBL" id="MCB5408726.1"/>
    </source>
</evidence>